<accession>A0A1Y2AXU1</accession>
<dbReference type="EMBL" id="MCFC01000045">
    <property type="protein sequence ID" value="ORY26715.1"/>
    <property type="molecule type" value="Genomic_DNA"/>
</dbReference>
<evidence type="ECO:0008006" key="6">
    <source>
        <dbReference type="Google" id="ProtNLM"/>
    </source>
</evidence>
<evidence type="ECO:0000313" key="5">
    <source>
        <dbReference type="Proteomes" id="UP000193986"/>
    </source>
</evidence>
<dbReference type="GO" id="GO:0016491">
    <property type="term" value="F:oxidoreductase activity"/>
    <property type="evidence" value="ECO:0007669"/>
    <property type="project" value="UniProtKB-KW"/>
</dbReference>
<feature type="region of interest" description="Disordered" evidence="3">
    <location>
        <begin position="12"/>
        <end position="32"/>
    </location>
</feature>
<dbReference type="Gene3D" id="3.40.50.720">
    <property type="entry name" value="NAD(P)-binding Rossmann-like Domain"/>
    <property type="match status" value="1"/>
</dbReference>
<dbReference type="Proteomes" id="UP000193986">
    <property type="component" value="Unassembled WGS sequence"/>
</dbReference>
<dbReference type="AlphaFoldDB" id="A0A1Y2AXU1"/>
<evidence type="ECO:0000313" key="4">
    <source>
        <dbReference type="EMBL" id="ORY26715.1"/>
    </source>
</evidence>
<dbReference type="InParanoid" id="A0A1Y2AXU1"/>
<dbReference type="PANTHER" id="PTHR43639">
    <property type="entry name" value="OXIDOREDUCTASE, SHORT-CHAIN DEHYDROGENASE/REDUCTASE FAMILY (AFU_ORTHOLOGUE AFUA_5G02870)"/>
    <property type="match status" value="1"/>
</dbReference>
<reference evidence="4 5" key="1">
    <citation type="submission" date="2016-07" db="EMBL/GenBank/DDBJ databases">
        <title>Pervasive Adenine N6-methylation of Active Genes in Fungi.</title>
        <authorList>
            <consortium name="DOE Joint Genome Institute"/>
            <person name="Mondo S.J."/>
            <person name="Dannebaum R.O."/>
            <person name="Kuo R.C."/>
            <person name="Labutti K."/>
            <person name="Haridas S."/>
            <person name="Kuo A."/>
            <person name="Salamov A."/>
            <person name="Ahrendt S.R."/>
            <person name="Lipzen A."/>
            <person name="Sullivan W."/>
            <person name="Andreopoulos W.B."/>
            <person name="Clum A."/>
            <person name="Lindquist E."/>
            <person name="Daum C."/>
            <person name="Ramamoorthy G.K."/>
            <person name="Gryganskyi A."/>
            <person name="Culley D."/>
            <person name="Magnuson J.K."/>
            <person name="James T.Y."/>
            <person name="O'Malley M.A."/>
            <person name="Stajich J.E."/>
            <person name="Spatafora J.W."/>
            <person name="Visel A."/>
            <person name="Grigoriev I.V."/>
        </authorList>
    </citation>
    <scope>NUCLEOTIDE SEQUENCE [LARGE SCALE GENOMIC DNA]</scope>
    <source>
        <strain evidence="4 5">68-887.2</strain>
    </source>
</reference>
<feature type="compositionally biased region" description="Low complexity" evidence="3">
    <location>
        <begin position="13"/>
        <end position="24"/>
    </location>
</feature>
<comment type="caution">
    <text evidence="4">The sequence shown here is derived from an EMBL/GenBank/DDBJ whole genome shotgun (WGS) entry which is preliminary data.</text>
</comment>
<dbReference type="FunFam" id="3.40.50.720:FF:000084">
    <property type="entry name" value="Short-chain dehydrogenase reductase"/>
    <property type="match status" value="1"/>
</dbReference>
<comment type="similarity">
    <text evidence="1">Belongs to the short-chain dehydrogenases/reductases (SDR) family.</text>
</comment>
<dbReference type="PANTHER" id="PTHR43639:SF1">
    <property type="entry name" value="SHORT-CHAIN DEHYDROGENASE_REDUCTASE FAMILY PROTEIN"/>
    <property type="match status" value="1"/>
</dbReference>
<name>A0A1Y2AXU1_9TREE</name>
<dbReference type="SUPFAM" id="SSF51735">
    <property type="entry name" value="NAD(P)-binding Rossmann-fold domains"/>
    <property type="match status" value="1"/>
</dbReference>
<dbReference type="STRING" id="71784.A0A1Y2AXU1"/>
<evidence type="ECO:0000256" key="2">
    <source>
        <dbReference type="ARBA" id="ARBA00023002"/>
    </source>
</evidence>
<dbReference type="PRINTS" id="PR00080">
    <property type="entry name" value="SDRFAMILY"/>
</dbReference>
<keyword evidence="5" id="KW-1185">Reference proteome</keyword>
<dbReference type="PRINTS" id="PR00081">
    <property type="entry name" value="GDHRDH"/>
</dbReference>
<dbReference type="Pfam" id="PF13561">
    <property type="entry name" value="adh_short_C2"/>
    <property type="match status" value="1"/>
</dbReference>
<dbReference type="InterPro" id="IPR002347">
    <property type="entry name" value="SDR_fam"/>
</dbReference>
<keyword evidence="2" id="KW-0560">Oxidoreductase</keyword>
<evidence type="ECO:0000256" key="3">
    <source>
        <dbReference type="SAM" id="MobiDB-lite"/>
    </source>
</evidence>
<dbReference type="OrthoDB" id="2587430at2759"/>
<organism evidence="4 5">
    <name type="scientific">Naematelia encephala</name>
    <dbReference type="NCBI Taxonomy" id="71784"/>
    <lineage>
        <taxon>Eukaryota</taxon>
        <taxon>Fungi</taxon>
        <taxon>Dikarya</taxon>
        <taxon>Basidiomycota</taxon>
        <taxon>Agaricomycotina</taxon>
        <taxon>Tremellomycetes</taxon>
        <taxon>Tremellales</taxon>
        <taxon>Naemateliaceae</taxon>
        <taxon>Naematelia</taxon>
    </lineage>
</organism>
<protein>
    <recommendedName>
        <fullName evidence="6">Short-chain dehydrogenase/reductase SDR</fullName>
    </recommendedName>
</protein>
<sequence>MSFRRFLSKHFLSSQTTSTPTPTQASRPITTPARQLTQTSKPIMSSTTATTQLSPATKVALITGGSRGLGKNTVLALAKRGVYVIFTYQTNESAANTTIEEAKSIGGPGSLALHLDVAKPETIDEFVKSFISALSSIGKQNFDYLINNAGVGHHGTLAETKSEDIDRIFNIHFKSVFLLTQKLLPHINDGGRIVNTSTGLTRFANPGFILYASMKSAIETYTRYAAKELGKRGITVNVLAPGAIATDFGGGAVRDTKNIRDFIGSQTALGRVGEPDDIGKAYAAVLSDDFSWLSGQRIELSGGQQL</sequence>
<proteinExistence type="inferred from homology"/>
<gene>
    <name evidence="4" type="ORF">BCR39DRAFT_540561</name>
</gene>
<evidence type="ECO:0000256" key="1">
    <source>
        <dbReference type="ARBA" id="ARBA00006484"/>
    </source>
</evidence>
<dbReference type="InterPro" id="IPR036291">
    <property type="entry name" value="NAD(P)-bd_dom_sf"/>
</dbReference>